<dbReference type="EMBL" id="GEBQ01002261">
    <property type="protein sequence ID" value="JAT37716.1"/>
    <property type="molecule type" value="Transcribed_RNA"/>
</dbReference>
<reference evidence="1" key="1">
    <citation type="submission" date="2015-11" db="EMBL/GenBank/DDBJ databases">
        <title>De novo transcriptome assembly of four potential Pierce s Disease insect vectors from Arizona vineyards.</title>
        <authorList>
            <person name="Tassone E.E."/>
        </authorList>
    </citation>
    <scope>NUCLEOTIDE SEQUENCE</scope>
</reference>
<dbReference type="Gene3D" id="3.40.220.10">
    <property type="entry name" value="Leucine Aminopeptidase, subunit E, domain 1"/>
    <property type="match status" value="1"/>
</dbReference>
<protein>
    <submittedName>
        <fullName evidence="1">Uncharacterized protein</fullName>
    </submittedName>
</protein>
<dbReference type="SUPFAM" id="SSF52266">
    <property type="entry name" value="SGNH hydrolase"/>
    <property type="match status" value="1"/>
</dbReference>
<gene>
    <name evidence="1" type="ORF">g.43193</name>
</gene>
<dbReference type="InterPro" id="IPR036514">
    <property type="entry name" value="SGNH_hydro_sf"/>
</dbReference>
<dbReference type="Gene3D" id="3.40.50.1110">
    <property type="entry name" value="SGNH hydrolase"/>
    <property type="match status" value="1"/>
</dbReference>
<dbReference type="InterPro" id="IPR043472">
    <property type="entry name" value="Macro_dom-like"/>
</dbReference>
<name>A0A1B6MP35_9HEMI</name>
<proteinExistence type="predicted"/>
<accession>A0A1B6MP35</accession>
<evidence type="ECO:0000313" key="1">
    <source>
        <dbReference type="EMBL" id="JAT37716.1"/>
    </source>
</evidence>
<sequence length="413" mass="46730">MKVTLCSDSQGRFVANKLVNLSNGRVNAFGYVRPNTIFTQVVDSTSLSRDSSPVIILGGSNDSLNNNFKDIFENLEDRLTKLSKSRPVFLCSIPLRYDKATNSIENQELRLVNNYIMELTARMNNVFLIPLHSLERYHFTSHGLHLNNLGKTELAYTILRSLSLWNIENNVLRSPAVEQSNDILQKSMGHTANLSILENLSIDYENIKIIEENMDAVINKFKHDKTTAFLHCISNCRQMSAGVAVSFRKNFGRPKLSDLLNDYLSYQESKEGTAVYGLITKNKYYDKSTVEDYNKAFDLTTEDFKLKKFKHLICSPMGCVRNQIPVKIFAKNIVLFQRSTGASVGIVTHDEKSARILLNGFSYTTFVKLLEEEITNSIKEETTAIHWLNSHLPLTSASGLSALDNCHRNPVLK</sequence>
<dbReference type="AlphaFoldDB" id="A0A1B6MP35"/>
<organism evidence="1">
    <name type="scientific">Graphocephala atropunctata</name>
    <dbReference type="NCBI Taxonomy" id="36148"/>
    <lineage>
        <taxon>Eukaryota</taxon>
        <taxon>Metazoa</taxon>
        <taxon>Ecdysozoa</taxon>
        <taxon>Arthropoda</taxon>
        <taxon>Hexapoda</taxon>
        <taxon>Insecta</taxon>
        <taxon>Pterygota</taxon>
        <taxon>Neoptera</taxon>
        <taxon>Paraneoptera</taxon>
        <taxon>Hemiptera</taxon>
        <taxon>Auchenorrhyncha</taxon>
        <taxon>Membracoidea</taxon>
        <taxon>Cicadellidae</taxon>
        <taxon>Cicadellinae</taxon>
        <taxon>Cicadellini</taxon>
        <taxon>Graphocephala</taxon>
    </lineage>
</organism>
<dbReference type="CDD" id="cd00229">
    <property type="entry name" value="SGNH_hydrolase"/>
    <property type="match status" value="1"/>
</dbReference>